<feature type="transmembrane region" description="Helical" evidence="1">
    <location>
        <begin position="7"/>
        <end position="28"/>
    </location>
</feature>
<keyword evidence="3" id="KW-1185">Reference proteome</keyword>
<protein>
    <submittedName>
        <fullName evidence="2">Type II secretion system protein</fullName>
    </submittedName>
</protein>
<evidence type="ECO:0000256" key="1">
    <source>
        <dbReference type="SAM" id="Phobius"/>
    </source>
</evidence>
<proteinExistence type="predicted"/>
<dbReference type="Pfam" id="PF07963">
    <property type="entry name" value="N_methyl"/>
    <property type="match status" value="1"/>
</dbReference>
<dbReference type="NCBIfam" id="TIGR02532">
    <property type="entry name" value="IV_pilin_GFxxxE"/>
    <property type="match status" value="1"/>
</dbReference>
<dbReference type="SUPFAM" id="SSF54523">
    <property type="entry name" value="Pili subunits"/>
    <property type="match status" value="1"/>
</dbReference>
<dbReference type="Gene3D" id="3.30.700.10">
    <property type="entry name" value="Glycoprotein, Type 4 Pilin"/>
    <property type="match status" value="1"/>
</dbReference>
<keyword evidence="1" id="KW-0472">Membrane</keyword>
<name>A0A7M1LFA8_9BACT</name>
<dbReference type="EMBL" id="CP063078">
    <property type="protein sequence ID" value="QOQ87282.1"/>
    <property type="molecule type" value="Genomic_DNA"/>
</dbReference>
<evidence type="ECO:0000313" key="3">
    <source>
        <dbReference type="Proteomes" id="UP000594749"/>
    </source>
</evidence>
<sequence>MCKLKKAFTMIELVVVIVVVGILAAILMPRFDRNALLEAADQVVSHIRYTQHLALSDDVYDPTDSNWYKKRWTISFNRVGDDDTDKWRYSVYKDITVSGNLNSKDEIARDPLSPNKYMTSGWSGMSNSEKTNTLDKYNLSSKFGVKEIFLSGGCSASTKGGGNISFDNKGVPYRSISTTKGGGAKNSVDRMINSNCNITLVNDGPSKDAGNQAVITITPETGYARIIWFPGCENTPGQPNRCIKPADRTI</sequence>
<dbReference type="Proteomes" id="UP000594749">
    <property type="component" value="Chromosome"/>
</dbReference>
<gene>
    <name evidence="2" type="ORF">IMC76_08785</name>
</gene>
<dbReference type="AlphaFoldDB" id="A0A7M1LFA8"/>
<keyword evidence="1" id="KW-1133">Transmembrane helix</keyword>
<organism evidence="2 3">
    <name type="scientific">Campylobacter corcagiensis</name>
    <dbReference type="NCBI Taxonomy" id="1448857"/>
    <lineage>
        <taxon>Bacteria</taxon>
        <taxon>Pseudomonadati</taxon>
        <taxon>Campylobacterota</taxon>
        <taxon>Epsilonproteobacteria</taxon>
        <taxon>Campylobacterales</taxon>
        <taxon>Campylobacteraceae</taxon>
        <taxon>Campylobacter</taxon>
    </lineage>
</organism>
<dbReference type="RefSeq" id="WP_025803846.1">
    <property type="nucleotide sequence ID" value="NZ_CP053842.1"/>
</dbReference>
<accession>A0A7M1LFA8</accession>
<dbReference type="InterPro" id="IPR012902">
    <property type="entry name" value="N_methyl_site"/>
</dbReference>
<reference evidence="2 3" key="1">
    <citation type="submission" date="2020-10" db="EMBL/GenBank/DDBJ databases">
        <title>Campylobacter and Helicobacter PacBio genomes.</title>
        <authorList>
            <person name="Lane C."/>
        </authorList>
    </citation>
    <scope>NUCLEOTIDE SEQUENCE [LARGE SCALE GENOMIC DNA]</scope>
    <source>
        <strain evidence="2 3">2016D-0077</strain>
    </source>
</reference>
<keyword evidence="1" id="KW-0812">Transmembrane</keyword>
<dbReference type="OrthoDB" id="5363195at2"/>
<evidence type="ECO:0000313" key="2">
    <source>
        <dbReference type="EMBL" id="QOQ87282.1"/>
    </source>
</evidence>
<dbReference type="InterPro" id="IPR045584">
    <property type="entry name" value="Pilin-like"/>
</dbReference>